<feature type="domain" description="EGF-like" evidence="11">
    <location>
        <begin position="390"/>
        <end position="429"/>
    </location>
</feature>
<protein>
    <recommendedName>
        <fullName evidence="11">EGF-like domain-containing protein</fullName>
    </recommendedName>
</protein>
<dbReference type="Pfam" id="PF07474">
    <property type="entry name" value="G2F"/>
    <property type="match status" value="1"/>
</dbReference>
<dbReference type="PROSITE" id="PS50026">
    <property type="entry name" value="EGF_3"/>
    <property type="match status" value="5"/>
</dbReference>
<keyword evidence="4 10" id="KW-0245">EGF-like domain</keyword>
<feature type="disulfide bond" evidence="10">
    <location>
        <begin position="475"/>
        <end position="485"/>
    </location>
</feature>
<evidence type="ECO:0000256" key="4">
    <source>
        <dbReference type="ARBA" id="ARBA00022536"/>
    </source>
</evidence>
<evidence type="ECO:0000313" key="13">
    <source>
        <dbReference type="Proteomes" id="UP001154329"/>
    </source>
</evidence>
<dbReference type="SUPFAM" id="SSF57184">
    <property type="entry name" value="Growth factor receptor domain"/>
    <property type="match status" value="1"/>
</dbReference>
<dbReference type="InterPro" id="IPR000742">
    <property type="entry name" value="EGF"/>
</dbReference>
<accession>A0A9P0NF48</accession>
<feature type="domain" description="EGF-like" evidence="11">
    <location>
        <begin position="347"/>
        <end position="388"/>
    </location>
</feature>
<evidence type="ECO:0000313" key="12">
    <source>
        <dbReference type="EMBL" id="CAH1711970.1"/>
    </source>
</evidence>
<dbReference type="InterPro" id="IPR024731">
    <property type="entry name" value="NELL2-like_EGF"/>
</dbReference>
<evidence type="ECO:0000256" key="3">
    <source>
        <dbReference type="ARBA" id="ARBA00022530"/>
    </source>
</evidence>
<keyword evidence="9" id="KW-0325">Glycoprotein</keyword>
<sequence length="597" mass="66388">MDATVQGTTPQVPLPHTRFTLPNDNHQQYTIANGRMHSYYTYRYKQEGSDFEQQVTVAQKFEFSQPCNKAAKGFTSFMLQNSKAFAYYEEKVKILRLVSTNNIFLPFEDTQDPCSDGHVKCVANSTCVREGSTFRCECNLGFHSLYGTESGCVDINECQDRIDRCDPNAMCVNEVGTYSCQCKPGFEGNGYFCGAITEAPTTESTSRAFNIENSVCDVPNNISTCSCIQGYEIRLLSSDSTDFECIDVNECSIPEVCHRDSYCTNYPGTYGCTCNAGFIGDGLRCLPLSPRCRLEGHRYVGQGCPVEKTCIRDLCQCPSSYVDVGQYCAPYDDVSTVEPEIAVTESSSISCAEINTCHAHAQCNFVSSQQRHKCQCNPGYEGDGYECSLLELSCSKSNICDVHASCQMIDGHSICVCNSGYEGDGIICTPSGECVSDSNCGPNEMCMYNETSYIYSCRCLEGYQKIDNKCQRSRCSYECHKYASCVQEERNNYACRCYNGYTGNGVTHCERIIETGCTENSCPPNTECNNVGNTFKCSCAQGYTENWYGSELSCTETCVVNNSICHPLAQCVVDSSGHYICQCRQGYFRKWSLLQRK</sequence>
<keyword evidence="6" id="KW-0677">Repeat</keyword>
<keyword evidence="7" id="KW-0106">Calcium</keyword>
<comment type="caution">
    <text evidence="10">Lacks conserved residue(s) required for the propagation of feature annotation.</text>
</comment>
<dbReference type="AlphaFoldDB" id="A0A9P0NF48"/>
<keyword evidence="8 10" id="KW-1015">Disulfide bond</keyword>
<organism evidence="12 13">
    <name type="scientific">Aphis gossypii</name>
    <name type="common">Cotton aphid</name>
    <dbReference type="NCBI Taxonomy" id="80765"/>
    <lineage>
        <taxon>Eukaryota</taxon>
        <taxon>Metazoa</taxon>
        <taxon>Ecdysozoa</taxon>
        <taxon>Arthropoda</taxon>
        <taxon>Hexapoda</taxon>
        <taxon>Insecta</taxon>
        <taxon>Pterygota</taxon>
        <taxon>Neoptera</taxon>
        <taxon>Paraneoptera</taxon>
        <taxon>Hemiptera</taxon>
        <taxon>Sternorrhyncha</taxon>
        <taxon>Aphidomorpha</taxon>
        <taxon>Aphidoidea</taxon>
        <taxon>Aphididae</taxon>
        <taxon>Aphidini</taxon>
        <taxon>Aphis</taxon>
        <taxon>Aphis</taxon>
    </lineage>
</organism>
<dbReference type="InterPro" id="IPR001881">
    <property type="entry name" value="EGF-like_Ca-bd_dom"/>
</dbReference>
<keyword evidence="2" id="KW-0964">Secreted</keyword>
<evidence type="ECO:0000256" key="6">
    <source>
        <dbReference type="ARBA" id="ARBA00022737"/>
    </source>
</evidence>
<dbReference type="EMBL" id="OU899034">
    <property type="protein sequence ID" value="CAH1711970.1"/>
    <property type="molecule type" value="Genomic_DNA"/>
</dbReference>
<reference evidence="12" key="2">
    <citation type="submission" date="2022-10" db="EMBL/GenBank/DDBJ databases">
        <authorList>
            <consortium name="ENA_rothamsted_submissions"/>
            <consortium name="culmorum"/>
            <person name="King R."/>
        </authorList>
    </citation>
    <scope>NUCLEOTIDE SEQUENCE</scope>
</reference>
<evidence type="ECO:0000256" key="5">
    <source>
        <dbReference type="ARBA" id="ARBA00022729"/>
    </source>
</evidence>
<evidence type="ECO:0000256" key="7">
    <source>
        <dbReference type="ARBA" id="ARBA00022837"/>
    </source>
</evidence>
<comment type="subcellular location">
    <subcellularLocation>
        <location evidence="1">Secreted</location>
        <location evidence="1">Extracellular space</location>
        <location evidence="1">Extracellular matrix</location>
    </subcellularLocation>
</comment>
<dbReference type="Proteomes" id="UP001154329">
    <property type="component" value="Chromosome 1"/>
</dbReference>
<keyword evidence="5" id="KW-0732">Signal</keyword>
<feature type="domain" description="EGF-like" evidence="11">
    <location>
        <begin position="247"/>
        <end position="286"/>
    </location>
</feature>
<keyword evidence="3" id="KW-0272">Extracellular matrix</keyword>
<gene>
    <name evidence="12" type="ORF">APHIGO_LOCUS1811</name>
</gene>
<dbReference type="Gene3D" id="2.10.25.10">
    <property type="entry name" value="Laminin"/>
    <property type="match status" value="7"/>
</dbReference>
<evidence type="ECO:0000256" key="1">
    <source>
        <dbReference type="ARBA" id="ARBA00004498"/>
    </source>
</evidence>
<dbReference type="PROSITE" id="PS01187">
    <property type="entry name" value="EGF_CA"/>
    <property type="match status" value="2"/>
</dbReference>
<name>A0A9P0NF48_APHGO</name>
<dbReference type="PROSITE" id="PS01186">
    <property type="entry name" value="EGF_2"/>
    <property type="match status" value="5"/>
</dbReference>
<dbReference type="InterPro" id="IPR000152">
    <property type="entry name" value="EGF-type_Asp/Asn_hydroxyl_site"/>
</dbReference>
<dbReference type="InterPro" id="IPR009017">
    <property type="entry name" value="GFP"/>
</dbReference>
<dbReference type="Pfam" id="PF12947">
    <property type="entry name" value="EGF_3"/>
    <property type="match status" value="4"/>
</dbReference>
<evidence type="ECO:0000256" key="2">
    <source>
        <dbReference type="ARBA" id="ARBA00022525"/>
    </source>
</evidence>
<dbReference type="PROSITE" id="PS00010">
    <property type="entry name" value="ASX_HYDROXYL"/>
    <property type="match status" value="2"/>
</dbReference>
<evidence type="ECO:0000256" key="8">
    <source>
        <dbReference type="ARBA" id="ARBA00023157"/>
    </source>
</evidence>
<feature type="disulfide bond" evidence="10">
    <location>
        <begin position="357"/>
        <end position="374"/>
    </location>
</feature>
<dbReference type="Gene3D" id="2.40.155.10">
    <property type="entry name" value="Green fluorescent protein"/>
    <property type="match status" value="1"/>
</dbReference>
<dbReference type="CDD" id="cd00054">
    <property type="entry name" value="EGF_CA"/>
    <property type="match status" value="2"/>
</dbReference>
<dbReference type="GO" id="GO:0005509">
    <property type="term" value="F:calcium ion binding"/>
    <property type="evidence" value="ECO:0007669"/>
    <property type="project" value="InterPro"/>
</dbReference>
<reference evidence="12" key="1">
    <citation type="submission" date="2022-02" db="EMBL/GenBank/DDBJ databases">
        <authorList>
            <person name="King R."/>
        </authorList>
    </citation>
    <scope>NUCLEOTIDE SEQUENCE</scope>
</reference>
<proteinExistence type="predicted"/>
<dbReference type="InterPro" id="IPR018097">
    <property type="entry name" value="EGF_Ca-bd_CS"/>
</dbReference>
<feature type="domain" description="EGF-like" evidence="11">
    <location>
        <begin position="471"/>
        <end position="510"/>
    </location>
</feature>
<evidence type="ECO:0000256" key="9">
    <source>
        <dbReference type="ARBA" id="ARBA00023180"/>
    </source>
</evidence>
<evidence type="ECO:0000256" key="10">
    <source>
        <dbReference type="PROSITE-ProRule" id="PRU00076"/>
    </source>
</evidence>
<dbReference type="FunFam" id="2.10.25.10:FF:000038">
    <property type="entry name" value="Fibrillin 2"/>
    <property type="match status" value="2"/>
</dbReference>
<feature type="domain" description="EGF-like" evidence="11">
    <location>
        <begin position="154"/>
        <end position="194"/>
    </location>
</feature>
<dbReference type="InterPro" id="IPR009030">
    <property type="entry name" value="Growth_fac_rcpt_cys_sf"/>
</dbReference>
<evidence type="ECO:0000259" key="11">
    <source>
        <dbReference type="PROSITE" id="PS50026"/>
    </source>
</evidence>
<dbReference type="SUPFAM" id="SSF57196">
    <property type="entry name" value="EGF/Laminin"/>
    <property type="match status" value="2"/>
</dbReference>
<dbReference type="PANTHER" id="PTHR24039">
    <property type="entry name" value="FIBRILLIN-RELATED"/>
    <property type="match status" value="1"/>
</dbReference>
<dbReference type="SMART" id="SM00179">
    <property type="entry name" value="EGF_CA"/>
    <property type="match status" value="5"/>
</dbReference>
<dbReference type="PANTHER" id="PTHR24039:SF53">
    <property type="entry name" value="EGF-LIKE DOMAIN-CONTAINING PROTEIN"/>
    <property type="match status" value="1"/>
</dbReference>
<dbReference type="SMART" id="SM00181">
    <property type="entry name" value="EGF"/>
    <property type="match status" value="9"/>
</dbReference>
<keyword evidence="13" id="KW-1185">Reference proteome</keyword>
<dbReference type="InterPro" id="IPR006605">
    <property type="entry name" value="G2_nidogen/fibulin_G2F"/>
</dbReference>